<comment type="function">
    <text evidence="1 11">NDH-1 shuttles electrons from NADH, via FMN and iron-sulfur (Fe-S) centers, to quinones in the respiratory chain. The immediate electron acceptor for the enzyme in this species is believed to be ubiquinone. Couples the redox reaction to proton translocation (for every two electrons transferred, four hydrogen ions are translocated across the cytoplasmic membrane), and thus conserves the redox energy in a proton gradient.</text>
</comment>
<dbReference type="GO" id="GO:0005886">
    <property type="term" value="C:plasma membrane"/>
    <property type="evidence" value="ECO:0007669"/>
    <property type="project" value="UniProtKB-SubCell"/>
</dbReference>
<evidence type="ECO:0000313" key="12">
    <source>
        <dbReference type="EMBL" id="MBC2605958.1"/>
    </source>
</evidence>
<evidence type="ECO:0000256" key="7">
    <source>
        <dbReference type="ARBA" id="ARBA00022967"/>
    </source>
</evidence>
<comment type="catalytic activity">
    <reaction evidence="11">
        <text>a quinone + NADH + 5 H(+)(in) = a quinol + NAD(+) + 4 H(+)(out)</text>
        <dbReference type="Rhea" id="RHEA:57888"/>
        <dbReference type="ChEBI" id="CHEBI:15378"/>
        <dbReference type="ChEBI" id="CHEBI:24646"/>
        <dbReference type="ChEBI" id="CHEBI:57540"/>
        <dbReference type="ChEBI" id="CHEBI:57945"/>
        <dbReference type="ChEBI" id="CHEBI:132124"/>
    </reaction>
</comment>
<proteinExistence type="inferred from homology"/>
<dbReference type="Proteomes" id="UP000526501">
    <property type="component" value="Unassembled WGS sequence"/>
</dbReference>
<sequence>MTVGLEQYIAVSAALFAIGFFGVLRRKNTLVIYMCLELMLNASNLALVAFSRYHGGMSGSVFVFFTITVAAAEVAVGLAIIVALFRKRQTVQVPDLNALKN</sequence>
<evidence type="ECO:0000256" key="11">
    <source>
        <dbReference type="HAMAP-Rule" id="MF_01456"/>
    </source>
</evidence>
<dbReference type="GO" id="GO:0048038">
    <property type="term" value="F:quinone binding"/>
    <property type="evidence" value="ECO:0007669"/>
    <property type="project" value="UniProtKB-KW"/>
</dbReference>
<keyword evidence="7 11" id="KW-1278">Translocase</keyword>
<comment type="subcellular location">
    <subcellularLocation>
        <location evidence="11">Cell membrane</location>
        <topology evidence="11">Multi-pass membrane protein</topology>
    </subcellularLocation>
    <subcellularLocation>
        <location evidence="2">Membrane</location>
        <topology evidence="2">Multi-pass membrane protein</topology>
    </subcellularLocation>
</comment>
<keyword evidence="13" id="KW-1185">Reference proteome</keyword>
<dbReference type="EC" id="7.1.1.-" evidence="11"/>
<dbReference type="NCBIfam" id="NF004323">
    <property type="entry name" value="PRK05715.1-5"/>
    <property type="match status" value="1"/>
</dbReference>
<dbReference type="FunFam" id="1.10.287.3510:FF:000001">
    <property type="entry name" value="NADH-quinone oxidoreductase subunit K"/>
    <property type="match status" value="1"/>
</dbReference>
<keyword evidence="4 11" id="KW-0813">Transport</keyword>
<keyword evidence="9 11" id="KW-0520">NAD</keyword>
<comment type="subunit">
    <text evidence="11">NDH-1 is composed of 14 different subunits. Subunits NuoA, H, J, K, L, M, N constitute the membrane sector of the complex.</text>
</comment>
<dbReference type="NCBIfam" id="NF004321">
    <property type="entry name" value="PRK05715.1-3"/>
    <property type="match status" value="1"/>
</dbReference>
<dbReference type="GO" id="GO:0030964">
    <property type="term" value="C:NADH dehydrogenase complex"/>
    <property type="evidence" value="ECO:0007669"/>
    <property type="project" value="TreeGrafter"/>
</dbReference>
<dbReference type="InterPro" id="IPR039428">
    <property type="entry name" value="NUOK/Mnh_C1-like"/>
</dbReference>
<name>A0A7X1E8A9_9BACT</name>
<feature type="transmembrane region" description="Helical" evidence="11">
    <location>
        <begin position="62"/>
        <end position="85"/>
    </location>
</feature>
<dbReference type="GO" id="GO:0042773">
    <property type="term" value="P:ATP synthesis coupled electron transport"/>
    <property type="evidence" value="ECO:0007669"/>
    <property type="project" value="InterPro"/>
</dbReference>
<dbReference type="HAMAP" id="MF_01456">
    <property type="entry name" value="NDH1_NuoK"/>
    <property type="match status" value="1"/>
</dbReference>
<dbReference type="Pfam" id="PF00420">
    <property type="entry name" value="Oxidored_q2"/>
    <property type="match status" value="1"/>
</dbReference>
<dbReference type="EMBL" id="JACHVC010000007">
    <property type="protein sequence ID" value="MBC2605958.1"/>
    <property type="molecule type" value="Genomic_DNA"/>
</dbReference>
<feature type="transmembrane region" description="Helical" evidence="11">
    <location>
        <begin position="6"/>
        <end position="24"/>
    </location>
</feature>
<evidence type="ECO:0000256" key="9">
    <source>
        <dbReference type="ARBA" id="ARBA00023027"/>
    </source>
</evidence>
<evidence type="ECO:0000256" key="8">
    <source>
        <dbReference type="ARBA" id="ARBA00022989"/>
    </source>
</evidence>
<dbReference type="InterPro" id="IPR001133">
    <property type="entry name" value="NADH_UbQ_OxRdtase_chain4L/K"/>
</dbReference>
<organism evidence="12 13">
    <name type="scientific">Pelagicoccus albus</name>
    <dbReference type="NCBI Taxonomy" id="415222"/>
    <lineage>
        <taxon>Bacteria</taxon>
        <taxon>Pseudomonadati</taxon>
        <taxon>Verrucomicrobiota</taxon>
        <taxon>Opitutia</taxon>
        <taxon>Puniceicoccales</taxon>
        <taxon>Pelagicoccaceae</taxon>
        <taxon>Pelagicoccus</taxon>
    </lineage>
</organism>
<keyword evidence="12" id="KW-0560">Oxidoreductase</keyword>
<evidence type="ECO:0000256" key="4">
    <source>
        <dbReference type="ARBA" id="ARBA00022448"/>
    </source>
</evidence>
<evidence type="ECO:0000256" key="6">
    <source>
        <dbReference type="ARBA" id="ARBA00022719"/>
    </source>
</evidence>
<evidence type="ECO:0000313" key="13">
    <source>
        <dbReference type="Proteomes" id="UP000526501"/>
    </source>
</evidence>
<keyword evidence="6 11" id="KW-0874">Quinone</keyword>
<dbReference type="PANTHER" id="PTHR11434:SF21">
    <property type="entry name" value="NADH DEHYDROGENASE SUBUNIT 4L-RELATED"/>
    <property type="match status" value="1"/>
</dbReference>
<keyword evidence="8 11" id="KW-1133">Transmembrane helix</keyword>
<feature type="transmembrane region" description="Helical" evidence="11">
    <location>
        <begin position="31"/>
        <end position="50"/>
    </location>
</feature>
<keyword evidence="10 11" id="KW-0472">Membrane</keyword>
<dbReference type="GO" id="GO:0050136">
    <property type="term" value="F:NADH dehydrogenase (quinone) (non-electrogenic) activity"/>
    <property type="evidence" value="ECO:0007669"/>
    <property type="project" value="UniProtKB-UniRule"/>
</dbReference>
<protein>
    <recommendedName>
        <fullName evidence="11">NADH-quinone oxidoreductase subunit K</fullName>
        <ecNumber evidence="11">7.1.1.-</ecNumber>
    </recommendedName>
    <alternativeName>
        <fullName evidence="11">NADH dehydrogenase I subunit K</fullName>
    </alternativeName>
    <alternativeName>
        <fullName evidence="11">NDH-1 subunit K</fullName>
    </alternativeName>
</protein>
<comment type="caution">
    <text evidence="12">The sequence shown here is derived from an EMBL/GenBank/DDBJ whole genome shotgun (WGS) entry which is preliminary data.</text>
</comment>
<keyword evidence="11" id="KW-0830">Ubiquinone</keyword>
<keyword evidence="5 11" id="KW-0812">Transmembrane</keyword>
<dbReference type="PANTHER" id="PTHR11434">
    <property type="entry name" value="NADH-UBIQUINONE OXIDOREDUCTASE SUBUNIT ND4L"/>
    <property type="match status" value="1"/>
</dbReference>
<keyword evidence="11" id="KW-1003">Cell membrane</keyword>
<evidence type="ECO:0000256" key="2">
    <source>
        <dbReference type="ARBA" id="ARBA00004141"/>
    </source>
</evidence>
<reference evidence="12 13" key="1">
    <citation type="submission" date="2020-07" db="EMBL/GenBank/DDBJ databases">
        <authorList>
            <person name="Feng X."/>
        </authorList>
    </citation>
    <scope>NUCLEOTIDE SEQUENCE [LARGE SCALE GENOMIC DNA]</scope>
    <source>
        <strain evidence="12 13">JCM23202</strain>
    </source>
</reference>
<dbReference type="Gene3D" id="1.10.287.3510">
    <property type="match status" value="1"/>
</dbReference>
<evidence type="ECO:0000256" key="5">
    <source>
        <dbReference type="ARBA" id="ARBA00022692"/>
    </source>
</evidence>
<dbReference type="AlphaFoldDB" id="A0A7X1E8A9"/>
<accession>A0A7X1E8A9</accession>
<gene>
    <name evidence="11 12" type="primary">nuoK</name>
    <name evidence="12" type="ORF">H5P27_07870</name>
</gene>
<comment type="similarity">
    <text evidence="3 11">Belongs to the complex I subunit 4L family.</text>
</comment>
<dbReference type="RefSeq" id="WP_185659845.1">
    <property type="nucleotide sequence ID" value="NZ_CAWPOO010000007.1"/>
</dbReference>
<evidence type="ECO:0000256" key="10">
    <source>
        <dbReference type="ARBA" id="ARBA00023136"/>
    </source>
</evidence>
<dbReference type="NCBIfam" id="NF004320">
    <property type="entry name" value="PRK05715.1-2"/>
    <property type="match status" value="1"/>
</dbReference>
<evidence type="ECO:0000256" key="1">
    <source>
        <dbReference type="ARBA" id="ARBA00002378"/>
    </source>
</evidence>
<evidence type="ECO:0000256" key="3">
    <source>
        <dbReference type="ARBA" id="ARBA00010519"/>
    </source>
</evidence>